<gene>
    <name evidence="2" type="ORF">H8S01_10660</name>
</gene>
<feature type="domain" description="SipL SPOCS" evidence="1">
    <location>
        <begin position="35"/>
        <end position="119"/>
    </location>
</feature>
<reference evidence="2 3" key="1">
    <citation type="submission" date="2020-08" db="EMBL/GenBank/DDBJ databases">
        <title>Genome public.</title>
        <authorList>
            <person name="Liu C."/>
            <person name="Sun Q."/>
        </authorList>
    </citation>
    <scope>NUCLEOTIDE SEQUENCE [LARGE SCALE GENOMIC DNA]</scope>
    <source>
        <strain evidence="2 3">NSJ-43</strain>
    </source>
</reference>
<dbReference type="Proteomes" id="UP000628463">
    <property type="component" value="Unassembled WGS sequence"/>
</dbReference>
<comment type="caution">
    <text evidence="2">The sequence shown here is derived from an EMBL/GenBank/DDBJ whole genome shotgun (WGS) entry which is preliminary data.</text>
</comment>
<evidence type="ECO:0000313" key="2">
    <source>
        <dbReference type="EMBL" id="MBC5681419.1"/>
    </source>
</evidence>
<evidence type="ECO:0000313" key="3">
    <source>
        <dbReference type="Proteomes" id="UP000628463"/>
    </source>
</evidence>
<accession>A0ABR7G1W7</accession>
<protein>
    <submittedName>
        <fullName evidence="2">DUF3794 domain-containing protein</fullName>
    </submittedName>
</protein>
<feature type="domain" description="SipL SPOCS" evidence="1">
    <location>
        <begin position="348"/>
        <end position="427"/>
    </location>
</feature>
<keyword evidence="3" id="KW-1185">Reference proteome</keyword>
<sequence length="529" mass="59124">MKINKERIRENSVKCKNTMQITLDDDFNVPDSKADIDSIIREWGNPHADSVKVSGERAEVKGSLDFAFLYCGRNETNGKVMPYKMAGSMNFNENVNLPDNADGTYAVCDAKLEDLTVKAINSRKVSIKAIIAITVVCEELSEIQAAAGVEEDDGWHIQTLSEDVVYSELAVNLRDNLRIKESLSVPAGKPEVGEIIWEESCIKSFNSRLTDDGVSLNGEAGIFFMYIPVDESQPVQWVETTFPFEGKLDINGCSEDMVSFVQYRLISFTMEARPDYDGENREIAVEMVLDLSVRGYEERHQTVINDIYSPVKNITVKCDETKLKKLIVRNNGKCRVSQRVKTDRYAGIMQICNCSGTAQIDDISVEEDGIVINGAVIAAVFYVTSDDAVPMGGLKAVVPFSYKLQLTSCKDMDYTLDICVEQLSAVMTTKDEIEIKGSVSIDAICFEMYTCQAANECEITDYDEKEYLALPGIAGYISDGTQNMWNITKKYHTTMDMIKQQNSQLSDIDDLNYRPPRGQKLLLIKTPAI</sequence>
<dbReference type="InterPro" id="IPR024300">
    <property type="entry name" value="SipL_SPOCS_dom"/>
</dbReference>
<name>A0ABR7G1W7_9FIRM</name>
<dbReference type="RefSeq" id="WP_021866186.1">
    <property type="nucleotide sequence ID" value="NZ_JACOPD010000007.1"/>
</dbReference>
<dbReference type="EMBL" id="JACOPD010000007">
    <property type="protein sequence ID" value="MBC5681419.1"/>
    <property type="molecule type" value="Genomic_DNA"/>
</dbReference>
<feature type="domain" description="SipL SPOCS" evidence="1">
    <location>
        <begin position="192"/>
        <end position="267"/>
    </location>
</feature>
<dbReference type="Pfam" id="PF12673">
    <property type="entry name" value="SipL"/>
    <property type="match status" value="3"/>
</dbReference>
<proteinExistence type="predicted"/>
<evidence type="ECO:0000259" key="1">
    <source>
        <dbReference type="Pfam" id="PF12673"/>
    </source>
</evidence>
<organism evidence="2 3">
    <name type="scientific">Lachnospira hominis</name>
    <name type="common">ex Liu et al. 2021</name>
    <dbReference type="NCBI Taxonomy" id="2763051"/>
    <lineage>
        <taxon>Bacteria</taxon>
        <taxon>Bacillati</taxon>
        <taxon>Bacillota</taxon>
        <taxon>Clostridia</taxon>
        <taxon>Lachnospirales</taxon>
        <taxon>Lachnospiraceae</taxon>
        <taxon>Lachnospira</taxon>
    </lineage>
</organism>